<name>A0A1V6SYW8_9EURO</name>
<protein>
    <submittedName>
        <fullName evidence="2">Uncharacterized protein</fullName>
    </submittedName>
</protein>
<feature type="compositionally biased region" description="Basic and acidic residues" evidence="1">
    <location>
        <begin position="1"/>
        <end position="19"/>
    </location>
</feature>
<comment type="caution">
    <text evidence="2">The sequence shown here is derived from an EMBL/GenBank/DDBJ whole genome shotgun (WGS) entry which is preliminary data.</text>
</comment>
<gene>
    <name evidence="2" type="ORF">PENSTE_c016G09610</name>
</gene>
<evidence type="ECO:0000313" key="3">
    <source>
        <dbReference type="Proteomes" id="UP000191285"/>
    </source>
</evidence>
<evidence type="ECO:0000256" key="1">
    <source>
        <dbReference type="SAM" id="MobiDB-lite"/>
    </source>
</evidence>
<sequence length="136" mass="14645">MSREKAFQPGEKTSDRIPSETHANSPAPLVNGIGEAEAAIAEKGASSPAAAAATIAVPMGTRPRAEEGYYRSNVLSVPDLRRDRLMIDPVPVDDLAIEIARIDGTTVRAPRRIPSFPRRTRSESPGRASGRTEREV</sequence>
<reference evidence="3" key="1">
    <citation type="journal article" date="2017" name="Nat. Microbiol.">
        <title>Global analysis of biosynthetic gene clusters reveals vast potential of secondary metabolite production in Penicillium species.</title>
        <authorList>
            <person name="Nielsen J.C."/>
            <person name="Grijseels S."/>
            <person name="Prigent S."/>
            <person name="Ji B."/>
            <person name="Dainat J."/>
            <person name="Nielsen K.F."/>
            <person name="Frisvad J.C."/>
            <person name="Workman M."/>
            <person name="Nielsen J."/>
        </authorList>
    </citation>
    <scope>NUCLEOTIDE SEQUENCE [LARGE SCALE GENOMIC DNA]</scope>
    <source>
        <strain evidence="3">IBT 24891</strain>
    </source>
</reference>
<keyword evidence="3" id="KW-1185">Reference proteome</keyword>
<proteinExistence type="predicted"/>
<feature type="compositionally biased region" description="Basic and acidic residues" evidence="1">
    <location>
        <begin position="120"/>
        <end position="136"/>
    </location>
</feature>
<dbReference type="AlphaFoldDB" id="A0A1V6SYW8"/>
<feature type="region of interest" description="Disordered" evidence="1">
    <location>
        <begin position="110"/>
        <end position="136"/>
    </location>
</feature>
<dbReference type="EMBL" id="MLKD01000016">
    <property type="protein sequence ID" value="OQE19172.1"/>
    <property type="molecule type" value="Genomic_DNA"/>
</dbReference>
<dbReference type="Proteomes" id="UP000191285">
    <property type="component" value="Unassembled WGS sequence"/>
</dbReference>
<accession>A0A1V6SYW8</accession>
<organism evidence="2 3">
    <name type="scientific">Penicillium steckii</name>
    <dbReference type="NCBI Taxonomy" id="303698"/>
    <lineage>
        <taxon>Eukaryota</taxon>
        <taxon>Fungi</taxon>
        <taxon>Dikarya</taxon>
        <taxon>Ascomycota</taxon>
        <taxon>Pezizomycotina</taxon>
        <taxon>Eurotiomycetes</taxon>
        <taxon>Eurotiomycetidae</taxon>
        <taxon>Eurotiales</taxon>
        <taxon>Aspergillaceae</taxon>
        <taxon>Penicillium</taxon>
    </lineage>
</organism>
<feature type="region of interest" description="Disordered" evidence="1">
    <location>
        <begin position="1"/>
        <end position="30"/>
    </location>
</feature>
<evidence type="ECO:0000313" key="2">
    <source>
        <dbReference type="EMBL" id="OQE19172.1"/>
    </source>
</evidence>